<organism evidence="1 2">
    <name type="scientific">Brachybacterium phenoliresistens</name>
    <dbReference type="NCBI Taxonomy" id="396014"/>
    <lineage>
        <taxon>Bacteria</taxon>
        <taxon>Bacillati</taxon>
        <taxon>Actinomycetota</taxon>
        <taxon>Actinomycetes</taxon>
        <taxon>Micrococcales</taxon>
        <taxon>Dermabacteraceae</taxon>
        <taxon>Brachybacterium</taxon>
    </lineage>
</organism>
<dbReference type="PATRIC" id="fig|396014.3.peg.887"/>
<dbReference type="eggNOG" id="ENOG5031N8A">
    <property type="taxonomic scope" value="Bacteria"/>
</dbReference>
<evidence type="ECO:0000313" key="1">
    <source>
        <dbReference type="EMBL" id="EWS82314.1"/>
    </source>
</evidence>
<dbReference type="AlphaFoldDB" id="Z9JVT3"/>
<dbReference type="EMBL" id="JDYK01000003">
    <property type="protein sequence ID" value="EWS82314.1"/>
    <property type="molecule type" value="Genomic_DNA"/>
</dbReference>
<accession>Z9JVT3</accession>
<comment type="caution">
    <text evidence="1">The sequence shown here is derived from an EMBL/GenBank/DDBJ whole genome shotgun (WGS) entry which is preliminary data.</text>
</comment>
<reference evidence="1 2" key="1">
    <citation type="submission" date="2014-02" db="EMBL/GenBank/DDBJ databases">
        <title>Genome sequence of Brachybacterium phenoliresistens strain W13A50.</title>
        <authorList>
            <person name="Wang X."/>
        </authorList>
    </citation>
    <scope>NUCLEOTIDE SEQUENCE [LARGE SCALE GENOMIC DNA]</scope>
    <source>
        <strain evidence="1 2">W13A50</strain>
    </source>
</reference>
<keyword evidence="2" id="KW-1185">Reference proteome</keyword>
<gene>
    <name evidence="1" type="ORF">BF93_11905</name>
</gene>
<proteinExistence type="predicted"/>
<evidence type="ECO:0000313" key="2">
    <source>
        <dbReference type="Proteomes" id="UP000023067"/>
    </source>
</evidence>
<dbReference type="Proteomes" id="UP000023067">
    <property type="component" value="Unassembled WGS sequence"/>
</dbReference>
<name>Z9JVT3_9MICO</name>
<protein>
    <submittedName>
        <fullName evidence="1">Uncharacterized protein</fullName>
    </submittedName>
</protein>
<sequence length="106" mass="11663">MEHITVAGHPEPVAMSATAARLLRERLEQARDRRGDADAEAYETRIGQRIGVLLEGGMASIDMATMRAVADFVETPEEPEDAEPTGLGKVFKGINERLERRGYRGP</sequence>
<dbReference type="HOGENOM" id="CLU_2258320_0_0_11"/>
<dbReference type="OrthoDB" id="4794003at2"/>
<dbReference type="STRING" id="396014.BF93_11905"/>
<dbReference type="RefSeq" id="WP_038370848.1">
    <property type="nucleotide sequence ID" value="NZ_KK069989.1"/>
</dbReference>